<sequence>MGTVYSVQKTKWDQSSPKVKISSNEQSGRIRVAYATYEAAALAAGEVIEMFN</sequence>
<comment type="caution">
    <text evidence="1">The sequence shown here is derived from an EMBL/GenBank/DDBJ whole genome shotgun (WGS) entry which is preliminary data.</text>
</comment>
<reference evidence="1" key="1">
    <citation type="journal article" date="2015" name="Nature">
        <title>Complex archaea that bridge the gap between prokaryotes and eukaryotes.</title>
        <authorList>
            <person name="Spang A."/>
            <person name="Saw J.H."/>
            <person name="Jorgensen S.L."/>
            <person name="Zaremba-Niedzwiedzka K."/>
            <person name="Martijn J."/>
            <person name="Lind A.E."/>
            <person name="van Eijk R."/>
            <person name="Schleper C."/>
            <person name="Guy L."/>
            <person name="Ettema T.J."/>
        </authorList>
    </citation>
    <scope>NUCLEOTIDE SEQUENCE</scope>
</reference>
<name>A0A0F9CTK6_9ZZZZ</name>
<dbReference type="AlphaFoldDB" id="A0A0F9CTK6"/>
<evidence type="ECO:0000313" key="1">
    <source>
        <dbReference type="EMBL" id="KKL09036.1"/>
    </source>
</evidence>
<dbReference type="EMBL" id="LAZR01042641">
    <property type="protein sequence ID" value="KKL09036.1"/>
    <property type="molecule type" value="Genomic_DNA"/>
</dbReference>
<accession>A0A0F9CTK6</accession>
<organism evidence="1">
    <name type="scientific">marine sediment metagenome</name>
    <dbReference type="NCBI Taxonomy" id="412755"/>
    <lineage>
        <taxon>unclassified sequences</taxon>
        <taxon>metagenomes</taxon>
        <taxon>ecological metagenomes</taxon>
    </lineage>
</organism>
<proteinExistence type="predicted"/>
<protein>
    <submittedName>
        <fullName evidence="1">Uncharacterized protein</fullName>
    </submittedName>
</protein>
<feature type="non-terminal residue" evidence="1">
    <location>
        <position position="52"/>
    </location>
</feature>
<gene>
    <name evidence="1" type="ORF">LCGC14_2569900</name>
</gene>